<dbReference type="Proteomes" id="UP000315295">
    <property type="component" value="Unassembled WGS sequence"/>
</dbReference>
<organism evidence="1 2">
    <name type="scientific">Malus baccata</name>
    <name type="common">Siberian crab apple</name>
    <name type="synonym">Pyrus baccata</name>
    <dbReference type="NCBI Taxonomy" id="106549"/>
    <lineage>
        <taxon>Eukaryota</taxon>
        <taxon>Viridiplantae</taxon>
        <taxon>Streptophyta</taxon>
        <taxon>Embryophyta</taxon>
        <taxon>Tracheophyta</taxon>
        <taxon>Spermatophyta</taxon>
        <taxon>Magnoliopsida</taxon>
        <taxon>eudicotyledons</taxon>
        <taxon>Gunneridae</taxon>
        <taxon>Pentapetalae</taxon>
        <taxon>rosids</taxon>
        <taxon>fabids</taxon>
        <taxon>Rosales</taxon>
        <taxon>Rosaceae</taxon>
        <taxon>Amygdaloideae</taxon>
        <taxon>Maleae</taxon>
        <taxon>Malus</taxon>
    </lineage>
</organism>
<evidence type="ECO:0000313" key="1">
    <source>
        <dbReference type="EMBL" id="TQD86360.1"/>
    </source>
</evidence>
<protein>
    <submittedName>
        <fullName evidence="1">Uncharacterized protein</fullName>
    </submittedName>
</protein>
<sequence length="148" mass="15990">MKFEWLVGGVVVLDGIEFPGLKLFERGGVDEIVVGSAAKGFEDGMGLEDIGDTVLNGCEDFGVKEVGHLVKDGVLIGGMGADADFAESIDSVLFLSNGGRPESFTRRRGVPILSHRTRGLMTPDKAMSSLFSLHSESLRIMVEIKRQY</sequence>
<comment type="caution">
    <text evidence="1">The sequence shown here is derived from an EMBL/GenBank/DDBJ whole genome shotgun (WGS) entry which is preliminary data.</text>
</comment>
<gene>
    <name evidence="1" type="ORF">C1H46_028118</name>
</gene>
<dbReference type="EMBL" id="VIEB01000568">
    <property type="protein sequence ID" value="TQD86360.1"/>
    <property type="molecule type" value="Genomic_DNA"/>
</dbReference>
<evidence type="ECO:0000313" key="2">
    <source>
        <dbReference type="Proteomes" id="UP000315295"/>
    </source>
</evidence>
<proteinExistence type="predicted"/>
<reference evidence="1 2" key="1">
    <citation type="journal article" date="2019" name="G3 (Bethesda)">
        <title>Sequencing of a Wild Apple (Malus baccata) Genome Unravels the Differences Between Cultivated and Wild Apple Species Regarding Disease Resistance and Cold Tolerance.</title>
        <authorList>
            <person name="Chen X."/>
        </authorList>
    </citation>
    <scope>NUCLEOTIDE SEQUENCE [LARGE SCALE GENOMIC DNA]</scope>
    <source>
        <strain evidence="2">cv. Shandingzi</strain>
        <tissue evidence="1">Leaves</tissue>
    </source>
</reference>
<keyword evidence="2" id="KW-1185">Reference proteome</keyword>
<name>A0A540LIT3_MALBA</name>
<dbReference type="AlphaFoldDB" id="A0A540LIT3"/>
<accession>A0A540LIT3</accession>